<evidence type="ECO:0000313" key="4">
    <source>
        <dbReference type="Proteomes" id="UP001151760"/>
    </source>
</evidence>
<organism evidence="3 4">
    <name type="scientific">Tanacetum coccineum</name>
    <dbReference type="NCBI Taxonomy" id="301880"/>
    <lineage>
        <taxon>Eukaryota</taxon>
        <taxon>Viridiplantae</taxon>
        <taxon>Streptophyta</taxon>
        <taxon>Embryophyta</taxon>
        <taxon>Tracheophyta</taxon>
        <taxon>Spermatophyta</taxon>
        <taxon>Magnoliopsida</taxon>
        <taxon>eudicotyledons</taxon>
        <taxon>Gunneridae</taxon>
        <taxon>Pentapetalae</taxon>
        <taxon>asterids</taxon>
        <taxon>campanulids</taxon>
        <taxon>Asterales</taxon>
        <taxon>Asteraceae</taxon>
        <taxon>Asteroideae</taxon>
        <taxon>Anthemideae</taxon>
        <taxon>Anthemidinae</taxon>
        <taxon>Tanacetum</taxon>
    </lineage>
</organism>
<comment type="caution">
    <text evidence="3">The sequence shown here is derived from an EMBL/GenBank/DDBJ whole genome shotgun (WGS) entry which is preliminary data.</text>
</comment>
<keyword evidence="4" id="KW-1185">Reference proteome</keyword>
<feature type="coiled-coil region" evidence="1">
    <location>
        <begin position="444"/>
        <end position="499"/>
    </location>
</feature>
<reference evidence="3" key="2">
    <citation type="submission" date="2022-01" db="EMBL/GenBank/DDBJ databases">
        <authorList>
            <person name="Yamashiro T."/>
            <person name="Shiraishi A."/>
            <person name="Satake H."/>
            <person name="Nakayama K."/>
        </authorList>
    </citation>
    <scope>NUCLEOTIDE SEQUENCE</scope>
</reference>
<name>A0ABQ5EAM0_9ASTR</name>
<gene>
    <name evidence="3" type="ORF">Tco_0974098</name>
</gene>
<keyword evidence="1" id="KW-0175">Coiled coil</keyword>
<dbReference type="Proteomes" id="UP001151760">
    <property type="component" value="Unassembled WGS sequence"/>
</dbReference>
<evidence type="ECO:0000256" key="1">
    <source>
        <dbReference type="SAM" id="Coils"/>
    </source>
</evidence>
<evidence type="ECO:0000256" key="2">
    <source>
        <dbReference type="SAM" id="MobiDB-lite"/>
    </source>
</evidence>
<accession>A0ABQ5EAM0</accession>
<reference evidence="3" key="1">
    <citation type="journal article" date="2022" name="Int. J. Mol. Sci.">
        <title>Draft Genome of Tanacetum Coccineum: Genomic Comparison of Closely Related Tanacetum-Family Plants.</title>
        <authorList>
            <person name="Yamashiro T."/>
            <person name="Shiraishi A."/>
            <person name="Nakayama K."/>
            <person name="Satake H."/>
        </authorList>
    </citation>
    <scope>NUCLEOTIDE SEQUENCE</scope>
</reference>
<feature type="region of interest" description="Disordered" evidence="2">
    <location>
        <begin position="266"/>
        <end position="320"/>
    </location>
</feature>
<evidence type="ECO:0000313" key="3">
    <source>
        <dbReference type="EMBL" id="GJT47941.1"/>
    </source>
</evidence>
<dbReference type="EMBL" id="BQNB010016111">
    <property type="protein sequence ID" value="GJT47941.1"/>
    <property type="molecule type" value="Genomic_DNA"/>
</dbReference>
<protein>
    <submittedName>
        <fullName evidence="3">Uncharacterized protein</fullName>
    </submittedName>
</protein>
<sequence>MGGLKIWLVKKANFSGSSLWNVGASSTSTTPIVGKIDKIERLIIDGKVSLVDDEGKPLKKVDSSGDHDSEDEVESVDKEMASLWIQRRLAMVNSHELVGLGKWALTFVIAGLAWPLQRVSETLAGLVLPLCSLTWLFICQPKDSGPDLVQYLALTFLRSDDLPTDIYDRNDVAQLCAHLIRLRKINEAFLVRSGISSVWFNQKCNLAFRRKDDNYGRSGNAKVVEEPHEFTNSIFKRVHNHTSVAAAKGTPIPLPTLDKVAAGHPYPKLAKKSKAPVKRKEPTSSLGPSEPDQPRRKRRLRRKASDAGSSAPVVERAEDTEATDLSKSNYCTILEDTLDKDEGTFFRAASTPPLRLGKRLGSPPTCLMLPSSIHRMLACLMLLVLLLLVMSMFEKVLLLLVMLERLGGGQSISNYILWMRWPVVAFLLENKDLHSLNDVSSEKVRKLKGQLVEAEAATARASDELTRIDAKLSDQELVMRDLQNDLALERLKSQEYKDAVVAAEHHFHDLRSEVTRFVGSGVDCLVCKLLSSDEFIATLARILTFSITSMVERGLRMGRTDAEFEQASHNVSNFFLGVEAKFNKVVAALPFISFPFLVKIAEAAEGALSEVVNVQPDKIVRSAVPTSVPAMFFAAGETFGWTSGLKESGLARSAPHVSCSLV</sequence>
<proteinExistence type="predicted"/>